<feature type="chain" id="PRO_5014681526" description="DUF3617 domain-containing protein" evidence="1">
    <location>
        <begin position="25"/>
        <end position="194"/>
    </location>
</feature>
<dbReference type="KEGG" id="sphc:CVN68_03555"/>
<feature type="signal peptide" evidence="1">
    <location>
        <begin position="1"/>
        <end position="24"/>
    </location>
</feature>
<name>A0A2K8MBA5_9SPHN</name>
<dbReference type="InterPro" id="IPR022061">
    <property type="entry name" value="DUF3617"/>
</dbReference>
<evidence type="ECO:0000313" key="3">
    <source>
        <dbReference type="Proteomes" id="UP000229081"/>
    </source>
</evidence>
<evidence type="ECO:0000256" key="1">
    <source>
        <dbReference type="SAM" id="SignalP"/>
    </source>
</evidence>
<proteinExistence type="predicted"/>
<evidence type="ECO:0008006" key="4">
    <source>
        <dbReference type="Google" id="ProtNLM"/>
    </source>
</evidence>
<gene>
    <name evidence="2" type="ORF">CVN68_03555</name>
</gene>
<dbReference type="EMBL" id="CP024923">
    <property type="protein sequence ID" value="ATY31170.1"/>
    <property type="molecule type" value="Genomic_DNA"/>
</dbReference>
<organism evidence="2 3">
    <name type="scientific">Sphingomonas psychrotolerans</name>
    <dbReference type="NCBI Taxonomy" id="1327635"/>
    <lineage>
        <taxon>Bacteria</taxon>
        <taxon>Pseudomonadati</taxon>
        <taxon>Pseudomonadota</taxon>
        <taxon>Alphaproteobacteria</taxon>
        <taxon>Sphingomonadales</taxon>
        <taxon>Sphingomonadaceae</taxon>
        <taxon>Sphingomonas</taxon>
    </lineage>
</organism>
<sequence>MRNKTGAIMSRCTPLLLLCPLALAACGGSEPTVKAENASIDQVAKATQDAVKMQPGKWQTQIKFVSVDVPGMPKAQADMMGQQMAKMSEQTTETCVTPEMVNKPPSEMFGGKAGAGCTYEKFELTGGKIDSVMSCKPQGAGEMKSTTTGTLSGTSYELASDTTMSGTPGMPGGKMTMKTQITGKRIGDCPATKG</sequence>
<dbReference type="AlphaFoldDB" id="A0A2K8MBA5"/>
<protein>
    <recommendedName>
        <fullName evidence="4">DUF3617 domain-containing protein</fullName>
    </recommendedName>
</protein>
<accession>A0A2K8MBA5</accession>
<reference evidence="2 3" key="1">
    <citation type="submission" date="2017-11" db="EMBL/GenBank/DDBJ databases">
        <title>Complete genome sequence of Sphingomonas sp. Strain Cra20, a psychrotolerant potential plant growth promoting rhizobacteria.</title>
        <authorList>
            <person name="Luo Y."/>
        </authorList>
    </citation>
    <scope>NUCLEOTIDE SEQUENCE [LARGE SCALE GENOMIC DNA]</scope>
    <source>
        <strain evidence="2 3">Cra20</strain>
    </source>
</reference>
<keyword evidence="1" id="KW-0732">Signal</keyword>
<dbReference type="Pfam" id="PF12276">
    <property type="entry name" value="DUF3617"/>
    <property type="match status" value="1"/>
</dbReference>
<keyword evidence="3" id="KW-1185">Reference proteome</keyword>
<dbReference type="Proteomes" id="UP000229081">
    <property type="component" value="Chromosome"/>
</dbReference>
<evidence type="ECO:0000313" key="2">
    <source>
        <dbReference type="EMBL" id="ATY31170.1"/>
    </source>
</evidence>
<dbReference type="PROSITE" id="PS51257">
    <property type="entry name" value="PROKAR_LIPOPROTEIN"/>
    <property type="match status" value="1"/>
</dbReference>